<evidence type="ECO:0000313" key="1">
    <source>
        <dbReference type="EMBL" id="MPN28424.1"/>
    </source>
</evidence>
<dbReference type="EMBL" id="VSSQ01078715">
    <property type="protein sequence ID" value="MPN28424.1"/>
    <property type="molecule type" value="Genomic_DNA"/>
</dbReference>
<comment type="caution">
    <text evidence="1">The sequence shown here is derived from an EMBL/GenBank/DDBJ whole genome shotgun (WGS) entry which is preliminary data.</text>
</comment>
<gene>
    <name evidence="1" type="ORF">SDC9_175865</name>
</gene>
<reference evidence="1" key="1">
    <citation type="submission" date="2019-08" db="EMBL/GenBank/DDBJ databases">
        <authorList>
            <person name="Kucharzyk K."/>
            <person name="Murdoch R.W."/>
            <person name="Higgins S."/>
            <person name="Loffler F."/>
        </authorList>
    </citation>
    <scope>NUCLEOTIDE SEQUENCE</scope>
</reference>
<protein>
    <submittedName>
        <fullName evidence="1">Uncharacterized protein</fullName>
    </submittedName>
</protein>
<organism evidence="1">
    <name type="scientific">bioreactor metagenome</name>
    <dbReference type="NCBI Taxonomy" id="1076179"/>
    <lineage>
        <taxon>unclassified sequences</taxon>
        <taxon>metagenomes</taxon>
        <taxon>ecological metagenomes</taxon>
    </lineage>
</organism>
<accession>A0A645GWL8</accession>
<name>A0A645GWL8_9ZZZZ</name>
<dbReference type="AlphaFoldDB" id="A0A645GWL8"/>
<sequence length="91" mass="10458">MAHADECNLLDRTVWGLILLVLPRPVIKARDQLVQIGTRSDAVDGHDFDHAPVLLAVKYGTELQLLHFQRLYQQFFRLNRVAEHIVVVNVM</sequence>
<proteinExistence type="predicted"/>